<gene>
    <name evidence="1" type="ORF">V1477_021066</name>
</gene>
<protein>
    <submittedName>
        <fullName evidence="1">Uncharacterized protein</fullName>
    </submittedName>
</protein>
<accession>A0ABD2AH23</accession>
<evidence type="ECO:0000313" key="1">
    <source>
        <dbReference type="EMBL" id="KAL2719919.1"/>
    </source>
</evidence>
<dbReference type="EMBL" id="JAYRBN010000117">
    <property type="protein sequence ID" value="KAL2719919.1"/>
    <property type="molecule type" value="Genomic_DNA"/>
</dbReference>
<evidence type="ECO:0000313" key="2">
    <source>
        <dbReference type="Proteomes" id="UP001607303"/>
    </source>
</evidence>
<dbReference type="AlphaFoldDB" id="A0ABD2AH23"/>
<comment type="caution">
    <text evidence="1">The sequence shown here is derived from an EMBL/GenBank/DDBJ whole genome shotgun (WGS) entry which is preliminary data.</text>
</comment>
<name>A0ABD2AH23_VESMC</name>
<proteinExistence type="predicted"/>
<organism evidence="1 2">
    <name type="scientific">Vespula maculifrons</name>
    <name type="common">Eastern yellow jacket</name>
    <name type="synonym">Wasp</name>
    <dbReference type="NCBI Taxonomy" id="7453"/>
    <lineage>
        <taxon>Eukaryota</taxon>
        <taxon>Metazoa</taxon>
        <taxon>Ecdysozoa</taxon>
        <taxon>Arthropoda</taxon>
        <taxon>Hexapoda</taxon>
        <taxon>Insecta</taxon>
        <taxon>Pterygota</taxon>
        <taxon>Neoptera</taxon>
        <taxon>Endopterygota</taxon>
        <taxon>Hymenoptera</taxon>
        <taxon>Apocrita</taxon>
        <taxon>Aculeata</taxon>
        <taxon>Vespoidea</taxon>
        <taxon>Vespidae</taxon>
        <taxon>Vespinae</taxon>
        <taxon>Vespula</taxon>
    </lineage>
</organism>
<dbReference type="Proteomes" id="UP001607303">
    <property type="component" value="Unassembled WGS sequence"/>
</dbReference>
<reference evidence="1 2" key="1">
    <citation type="journal article" date="2024" name="Ann. Entomol. Soc. Am.">
        <title>Genomic analyses of the southern and eastern yellowjacket wasps (Hymenoptera: Vespidae) reveal evolutionary signatures of social life.</title>
        <authorList>
            <person name="Catto M.A."/>
            <person name="Caine P.B."/>
            <person name="Orr S.E."/>
            <person name="Hunt B.G."/>
            <person name="Goodisman M.A.D."/>
        </authorList>
    </citation>
    <scope>NUCLEOTIDE SEQUENCE [LARGE SCALE GENOMIC DNA]</scope>
    <source>
        <strain evidence="1">232</strain>
        <tissue evidence="1">Head and thorax</tissue>
    </source>
</reference>
<sequence>MCLNWTSGKTVAHSLGGCGTSNTPDSALLYIFSTFIHHTSQKAIFIAKDPNLAISELGDTRISSTATVMLKYSTSEVKHIYLAPSLLPCIRRYILRGYYKCPTINQIKGGGAI</sequence>
<keyword evidence="2" id="KW-1185">Reference proteome</keyword>